<proteinExistence type="predicted"/>
<organism evidence="1 2">
    <name type="scientific">Treponema socranskii subsp. socranskii VPI DR56BR1116 = ATCC 35536</name>
    <dbReference type="NCBI Taxonomy" id="1125725"/>
    <lineage>
        <taxon>Bacteria</taxon>
        <taxon>Pseudomonadati</taxon>
        <taxon>Spirochaetota</taxon>
        <taxon>Spirochaetia</taxon>
        <taxon>Spirochaetales</taxon>
        <taxon>Treponemataceae</taxon>
        <taxon>Treponema</taxon>
    </lineage>
</organism>
<name>A0ABP2YH58_TRESO</name>
<sequence>MDKESYISYCKASDMKNTYGRYLTRKIAQNKFIALLCFPAFIFGKIIPKNKKLKIFGSMNGYDIVDNAKYMFINEFREGYYFITKNKDKLSTPIFKNVYPIYCFSIRGLILQLFAAEVYYTHSIFDFFSPLIMGAKIIALWHGVPGKKNQYGIAGAAKVSEKNSVRYLYIYYAV</sequence>
<evidence type="ECO:0000313" key="2">
    <source>
        <dbReference type="Proteomes" id="UP000016646"/>
    </source>
</evidence>
<dbReference type="Gene3D" id="3.40.50.11820">
    <property type="match status" value="1"/>
</dbReference>
<dbReference type="Proteomes" id="UP000016646">
    <property type="component" value="Unassembled WGS sequence"/>
</dbReference>
<comment type="caution">
    <text evidence="1">The sequence shown here is derived from an EMBL/GenBank/DDBJ whole genome shotgun (WGS) entry which is preliminary data.</text>
</comment>
<dbReference type="EMBL" id="AVQI01000084">
    <property type="protein sequence ID" value="ERJ97616.1"/>
    <property type="molecule type" value="Genomic_DNA"/>
</dbReference>
<keyword evidence="2" id="KW-1185">Reference proteome</keyword>
<dbReference type="InterPro" id="IPR043149">
    <property type="entry name" value="TagF_N"/>
</dbReference>
<accession>A0ABP2YH58</accession>
<gene>
    <name evidence="1" type="ORF">HMPREF0860_0470</name>
</gene>
<reference evidence="1 2" key="1">
    <citation type="submission" date="2013-08" db="EMBL/GenBank/DDBJ databases">
        <authorList>
            <person name="Durkin A.S."/>
            <person name="Haft D.R."/>
            <person name="McCorrison J."/>
            <person name="Torralba M."/>
            <person name="Gillis M."/>
            <person name="Haft D.H."/>
            <person name="Methe B."/>
            <person name="Sutton G."/>
            <person name="Nelson K.E."/>
        </authorList>
    </citation>
    <scope>NUCLEOTIDE SEQUENCE [LARGE SCALE GENOMIC DNA]</scope>
    <source>
        <strain evidence="1 2">ATCC 35536</strain>
    </source>
</reference>
<protein>
    <submittedName>
        <fullName evidence="1">CDP-glycerol:poly(Glycerophosphate) glycerophosphotransferase domain protein</fullName>
    </submittedName>
</protein>
<evidence type="ECO:0000313" key="1">
    <source>
        <dbReference type="EMBL" id="ERJ97616.1"/>
    </source>
</evidence>